<dbReference type="HOGENOM" id="CLU_3068367_0_0_1"/>
<organism evidence="1 2">
    <name type="scientific">Botryotinia fuckeliana (strain T4)</name>
    <name type="common">Noble rot fungus</name>
    <name type="synonym">Botrytis cinerea</name>
    <dbReference type="NCBI Taxonomy" id="999810"/>
    <lineage>
        <taxon>Eukaryota</taxon>
        <taxon>Fungi</taxon>
        <taxon>Dikarya</taxon>
        <taxon>Ascomycota</taxon>
        <taxon>Pezizomycotina</taxon>
        <taxon>Leotiomycetes</taxon>
        <taxon>Helotiales</taxon>
        <taxon>Sclerotiniaceae</taxon>
        <taxon>Botrytis</taxon>
    </lineage>
</organism>
<name>G2XWF4_BOTF4</name>
<gene>
    <name evidence="1" type="ORF">BofuT4_uP051730.1</name>
</gene>
<dbReference type="AlphaFoldDB" id="G2XWF4"/>
<evidence type="ECO:0000313" key="1">
    <source>
        <dbReference type="EMBL" id="CCD44824.1"/>
    </source>
</evidence>
<reference evidence="2" key="1">
    <citation type="journal article" date="2011" name="PLoS Genet.">
        <title>Genomic analysis of the necrotrophic fungal pathogens Sclerotinia sclerotiorum and Botrytis cinerea.</title>
        <authorList>
            <person name="Amselem J."/>
            <person name="Cuomo C.A."/>
            <person name="van Kan J.A."/>
            <person name="Viaud M."/>
            <person name="Benito E.P."/>
            <person name="Couloux A."/>
            <person name="Coutinho P.M."/>
            <person name="de Vries R.P."/>
            <person name="Dyer P.S."/>
            <person name="Fillinger S."/>
            <person name="Fournier E."/>
            <person name="Gout L."/>
            <person name="Hahn M."/>
            <person name="Kohn L."/>
            <person name="Lapalu N."/>
            <person name="Plummer K.M."/>
            <person name="Pradier J.M."/>
            <person name="Quevillon E."/>
            <person name="Sharon A."/>
            <person name="Simon A."/>
            <person name="ten Have A."/>
            <person name="Tudzynski B."/>
            <person name="Tudzynski P."/>
            <person name="Wincker P."/>
            <person name="Andrew M."/>
            <person name="Anthouard V."/>
            <person name="Beever R.E."/>
            <person name="Beffa R."/>
            <person name="Benoit I."/>
            <person name="Bouzid O."/>
            <person name="Brault B."/>
            <person name="Chen Z."/>
            <person name="Choquer M."/>
            <person name="Collemare J."/>
            <person name="Cotton P."/>
            <person name="Danchin E.G."/>
            <person name="Da Silva C."/>
            <person name="Gautier A."/>
            <person name="Giraud C."/>
            <person name="Giraud T."/>
            <person name="Gonzalez C."/>
            <person name="Grossetete S."/>
            <person name="Guldener U."/>
            <person name="Henrissat B."/>
            <person name="Howlett B.J."/>
            <person name="Kodira C."/>
            <person name="Kretschmer M."/>
            <person name="Lappartient A."/>
            <person name="Leroch M."/>
            <person name="Levis C."/>
            <person name="Mauceli E."/>
            <person name="Neuveglise C."/>
            <person name="Oeser B."/>
            <person name="Pearson M."/>
            <person name="Poulain J."/>
            <person name="Poussereau N."/>
            <person name="Quesneville H."/>
            <person name="Rascle C."/>
            <person name="Schumacher J."/>
            <person name="Segurens B."/>
            <person name="Sexton A."/>
            <person name="Silva E."/>
            <person name="Sirven C."/>
            <person name="Soanes D.M."/>
            <person name="Talbot N.J."/>
            <person name="Templeton M."/>
            <person name="Yandava C."/>
            <person name="Yarden O."/>
            <person name="Zeng Q."/>
            <person name="Rollins J.A."/>
            <person name="Lebrun M.H."/>
            <person name="Dickman M."/>
        </authorList>
    </citation>
    <scope>NUCLEOTIDE SEQUENCE [LARGE SCALE GENOMIC DNA]</scope>
    <source>
        <strain evidence="2">T4</strain>
    </source>
</reference>
<dbReference type="InParanoid" id="G2XWF4"/>
<dbReference type="EMBL" id="FQ790272">
    <property type="protein sequence ID" value="CCD44824.1"/>
    <property type="molecule type" value="Genomic_DNA"/>
</dbReference>
<evidence type="ECO:0000313" key="2">
    <source>
        <dbReference type="Proteomes" id="UP000008177"/>
    </source>
</evidence>
<proteinExistence type="predicted"/>
<dbReference type="Proteomes" id="UP000008177">
    <property type="component" value="Unplaced contigs"/>
</dbReference>
<protein>
    <submittedName>
        <fullName evidence="1">Uncharacterized protein</fullName>
    </submittedName>
</protein>
<sequence length="53" mass="6283">MNLRFLRLACFPLRFITQRTQDLHIPMIKTNYHILGPEILTIDSPHLSRSHAR</sequence>
<accession>G2XWF4</accession>